<feature type="domain" description="Terminase large subunit-like ATPase" evidence="1">
    <location>
        <begin position="59"/>
        <end position="207"/>
    </location>
</feature>
<reference evidence="3 4" key="1">
    <citation type="submission" date="2020-05" db="EMBL/GenBank/DDBJ databases">
        <title>MicrobeNet Type strains.</title>
        <authorList>
            <person name="Nicholson A.C."/>
        </authorList>
    </citation>
    <scope>NUCLEOTIDE SEQUENCE [LARGE SCALE GENOMIC DNA]</scope>
    <source>
        <strain evidence="3 4">JCM 3224</strain>
    </source>
</reference>
<protein>
    <submittedName>
        <fullName evidence="3">Terminase large subunit</fullName>
    </submittedName>
</protein>
<dbReference type="RefSeq" id="WP_067526857.1">
    <property type="nucleotide sequence ID" value="NZ_JABELX010000001.1"/>
</dbReference>
<evidence type="ECO:0000259" key="1">
    <source>
        <dbReference type="Pfam" id="PF03354"/>
    </source>
</evidence>
<dbReference type="Proteomes" id="UP000586827">
    <property type="component" value="Unassembled WGS sequence"/>
</dbReference>
<accession>A0A849BZW2</accession>
<keyword evidence="4" id="KW-1185">Reference proteome</keyword>
<dbReference type="Pfam" id="PF20441">
    <property type="entry name" value="TerL_nuclease"/>
    <property type="match status" value="1"/>
</dbReference>
<proteinExistence type="predicted"/>
<dbReference type="SUPFAM" id="SSF52540">
    <property type="entry name" value="P-loop containing nucleoside triphosphate hydrolases"/>
    <property type="match status" value="1"/>
</dbReference>
<dbReference type="Gene3D" id="3.40.50.300">
    <property type="entry name" value="P-loop containing nucleotide triphosphate hydrolases"/>
    <property type="match status" value="1"/>
</dbReference>
<dbReference type="InterPro" id="IPR046461">
    <property type="entry name" value="TerL_ATPase"/>
</dbReference>
<evidence type="ECO:0000313" key="4">
    <source>
        <dbReference type="Proteomes" id="UP000586827"/>
    </source>
</evidence>
<evidence type="ECO:0000259" key="2">
    <source>
        <dbReference type="Pfam" id="PF20441"/>
    </source>
</evidence>
<gene>
    <name evidence="3" type="ORF">HLB23_04715</name>
</gene>
<dbReference type="InterPro" id="IPR046462">
    <property type="entry name" value="TerL_nuclease"/>
</dbReference>
<name>A0A849BZW2_9NOCA</name>
<dbReference type="EMBL" id="JABELX010000001">
    <property type="protein sequence ID" value="NNH69177.1"/>
    <property type="molecule type" value="Genomic_DNA"/>
</dbReference>
<dbReference type="GO" id="GO:0004519">
    <property type="term" value="F:endonuclease activity"/>
    <property type="evidence" value="ECO:0007669"/>
    <property type="project" value="InterPro"/>
</dbReference>
<organism evidence="3 4">
    <name type="scientific">Nocardia uniformis</name>
    <dbReference type="NCBI Taxonomy" id="53432"/>
    <lineage>
        <taxon>Bacteria</taxon>
        <taxon>Bacillati</taxon>
        <taxon>Actinomycetota</taxon>
        <taxon>Actinomycetes</taxon>
        <taxon>Mycobacteriales</taxon>
        <taxon>Nocardiaceae</taxon>
        <taxon>Nocardia</taxon>
    </lineage>
</organism>
<dbReference type="InterPro" id="IPR027417">
    <property type="entry name" value="P-loop_NTPase"/>
</dbReference>
<dbReference type="PANTHER" id="PTHR41287">
    <property type="match status" value="1"/>
</dbReference>
<sequence>MKAGPKGAIKAAPLDFTGWPKDRAARRIRFIKEYIITPSGVGEAKPMVLREFQKEIIRGSFATGVRDSLISIPRGNGKTALAAALAVAELFVGPRSAEALIVASDQRQANITLRFAKQMIQLHPELAERAHVYGDRIVVPENGDALLQPLPADPDALHGWNPSLMVIDELHVVTELVWEAVTSVSGKRPESLTLAISTPGHNSDSVMWRMVVEGRKGGDPMSYFKEYAAPAGCDLDDREAWRIANPAMSCKNPFLTEDGLASNLKKLREPVFRQLRLGQWVEGTNSWLPWGAWDSVTAASAGSGISAGQRVVFAFDGSVSRDSTALIGCTLDGHLFVEGLWERPANVPDWRVPREEVNNAVDAAFDRYDVIELACDPWAWQTDIEQWAKKHGEKRVLHWDTSQAVRMAPATDRMYQAVMEKAITHDGNPRLAAHISNCVAEQTNKGTVVRKDKKNSPKKIDAAVAAIAAYDRAKWHESKSKKKRVYYSND</sequence>
<dbReference type="PANTHER" id="PTHR41287:SF1">
    <property type="entry name" value="PROTEIN YMFN"/>
    <property type="match status" value="1"/>
</dbReference>
<dbReference type="AlphaFoldDB" id="A0A849BZW2"/>
<comment type="caution">
    <text evidence="3">The sequence shown here is derived from an EMBL/GenBank/DDBJ whole genome shotgun (WGS) entry which is preliminary data.</text>
</comment>
<dbReference type="Pfam" id="PF03354">
    <property type="entry name" value="TerL_ATPase"/>
    <property type="match status" value="1"/>
</dbReference>
<evidence type="ECO:0000313" key="3">
    <source>
        <dbReference type="EMBL" id="NNH69177.1"/>
    </source>
</evidence>
<feature type="domain" description="Terminase large subunit-like endonuclease" evidence="2">
    <location>
        <begin position="367"/>
        <end position="477"/>
    </location>
</feature>
<dbReference type="InterPro" id="IPR005021">
    <property type="entry name" value="Terminase_largesu-like"/>
</dbReference>